<dbReference type="PANTHER" id="PTHR23083:SF464">
    <property type="entry name" value="TETRATRICOPEPTIDE REPEAT DOMAIN 7, ISOFORM A"/>
    <property type="match status" value="1"/>
</dbReference>
<comment type="function">
    <text evidence="1">Involved in endocytosis.</text>
</comment>
<organism evidence="4 5">
    <name type="scientific">Neodothiora populina</name>
    <dbReference type="NCBI Taxonomy" id="2781224"/>
    <lineage>
        <taxon>Eukaryota</taxon>
        <taxon>Fungi</taxon>
        <taxon>Dikarya</taxon>
        <taxon>Ascomycota</taxon>
        <taxon>Pezizomycotina</taxon>
        <taxon>Dothideomycetes</taxon>
        <taxon>Dothideomycetidae</taxon>
        <taxon>Dothideales</taxon>
        <taxon>Dothioraceae</taxon>
        <taxon>Neodothiora</taxon>
    </lineage>
</organism>
<evidence type="ECO:0000256" key="2">
    <source>
        <dbReference type="ARBA" id="ARBA00038251"/>
    </source>
</evidence>
<dbReference type="InterPro" id="IPR019734">
    <property type="entry name" value="TPR_rpt"/>
</dbReference>
<feature type="compositionally biased region" description="Low complexity" evidence="3">
    <location>
        <begin position="1064"/>
        <end position="1079"/>
    </location>
</feature>
<name>A0ABR3PEA9_9PEZI</name>
<feature type="compositionally biased region" description="Polar residues" evidence="3">
    <location>
        <begin position="811"/>
        <end position="837"/>
    </location>
</feature>
<sequence>MSVIESEKALRYIGLLDNARLNAKWGEIPELTRKVDKHAPHRKCLTLTANSEAAVANAARDRPSTASSTSSQFSALLDVTPNLIQAVDQEKTHFEDAFQANVCLHEIYFLRGEWKTITGGLHDDVWQQLRQHSKNPLDISPNTRLAILKNSYFLGIAYEKEGDDSAAAQSYQSALKAVQNPPANVASATEFRIWAERLLGRASLLVTGNDSPTTLPQANTALVAYRNWADYWDQVAGKTTSVTVHTHSEFDLPRREVWSRYYKLLSFILAAGLIYSSSATEPLTFPTEDVTMEQLTSARVQQRTEMKRVEMAYETLLLQETHFPKASQSNHEVENWVQQAIGNWQIFCGSRWREADLGEGGKAAVGRSMLDILYRAATKTFHSTPILRSLFNVHASLAEFDLAMRAFDTYSDIITKGKSRAEKTGEHEIGLDSDDVVILTATQAMALLCKYGSRTEAEKALGISKTLTTWLHQNRPSSSGSTTLERTTTESLLSRSASAAAYRAIGQAQSNWARLTYEPTQRKELQVKALGALRRSAELATPPGSDPETAVLLATVLAETRDYIAAIQVVKKALATAPQSRDSDTDSIAGAPEAQDHEQKVAPLWHLLSLLLTARGEYDNAVKISEAAFEQLNGPDFFASEASQGGSPPATPTTQALIDHMGDSVKESLIQIRITQLALVEILENPAAAADASSSLLALYHKLFGAMNTNPAPAPEKPAASLLAPAPPVRASTIKSISGSIMGRRGGRRSLEKNTFDKPAAPSVVGTEASTIGAPVSIQITNEDGHPAEKHHHHPHLPVHPFKLRGHHNATDSNPQTNTNRNTLSEKNGTDASTEQALRQIPHNMDHHSAPLGHSDQPPGQDLRLPAPHPSSSYTSVPSLFPAAQARRHRMSLLIDIWLFIAGQYARSELYEDAEGAIDEAEKLTEVFLQEFAKEDCSASGFDERGWGGGKSVNRLWADVHAKRANLAIALGHPHEALSLYEQSLSSYPDHPVATVGISALLLDIYEENMTPEPPSAYGMPEQPTAQSQEQQHSPSTPSDKPNGDDTAAAVAASNGQTHGANISSTPPQSSRPSSTAPTGAPPSPALLNRLAARDRAHMLLSTQSKLGSGWDDSETWLALARAHELAGQMDRAKECLWWVVELEDSRPVRPWDVVSGSVV</sequence>
<dbReference type="PANTHER" id="PTHR23083">
    <property type="entry name" value="TETRATRICOPEPTIDE REPEAT PROTEIN, TPR"/>
    <property type="match status" value="1"/>
</dbReference>
<dbReference type="Proteomes" id="UP001562354">
    <property type="component" value="Unassembled WGS sequence"/>
</dbReference>
<evidence type="ECO:0000256" key="1">
    <source>
        <dbReference type="ARBA" id="ARBA00002550"/>
    </source>
</evidence>
<comment type="similarity">
    <text evidence="2">Belongs to the YPP1 family.</text>
</comment>
<evidence type="ECO:0008006" key="6">
    <source>
        <dbReference type="Google" id="ProtNLM"/>
    </source>
</evidence>
<feature type="region of interest" description="Disordered" evidence="3">
    <location>
        <begin position="784"/>
        <end position="871"/>
    </location>
</feature>
<evidence type="ECO:0000313" key="5">
    <source>
        <dbReference type="Proteomes" id="UP001562354"/>
    </source>
</evidence>
<reference evidence="4 5" key="1">
    <citation type="submission" date="2024-07" db="EMBL/GenBank/DDBJ databases">
        <title>Draft sequence of the Neodothiora populina.</title>
        <authorList>
            <person name="Drown D.D."/>
            <person name="Schuette U.S."/>
            <person name="Buechlein A.B."/>
            <person name="Rusch D.R."/>
            <person name="Winton L.W."/>
            <person name="Adams G.A."/>
        </authorList>
    </citation>
    <scope>NUCLEOTIDE SEQUENCE [LARGE SCALE GENOMIC DNA]</scope>
    <source>
        <strain evidence="4 5">CPC 39397</strain>
    </source>
</reference>
<dbReference type="Pfam" id="PF13176">
    <property type="entry name" value="TPR_7"/>
    <property type="match status" value="1"/>
</dbReference>
<dbReference type="InterPro" id="IPR051722">
    <property type="entry name" value="Endocytosis_PI4K-reg_protein"/>
</dbReference>
<dbReference type="RefSeq" id="XP_069200739.1">
    <property type="nucleotide sequence ID" value="XM_069342933.1"/>
</dbReference>
<feature type="compositionally biased region" description="Polar residues" evidence="3">
    <location>
        <begin position="1024"/>
        <end position="1040"/>
    </location>
</feature>
<evidence type="ECO:0000313" key="4">
    <source>
        <dbReference type="EMBL" id="KAL1304464.1"/>
    </source>
</evidence>
<dbReference type="SMART" id="SM00028">
    <property type="entry name" value="TPR"/>
    <property type="match status" value="6"/>
</dbReference>
<dbReference type="Gene3D" id="1.25.40.10">
    <property type="entry name" value="Tetratricopeptide repeat domain"/>
    <property type="match status" value="2"/>
</dbReference>
<dbReference type="EMBL" id="JBFMKM010000008">
    <property type="protein sequence ID" value="KAL1304464.1"/>
    <property type="molecule type" value="Genomic_DNA"/>
</dbReference>
<accession>A0ABR3PEA9</accession>
<protein>
    <recommendedName>
        <fullName evidence="6">Filamentation protein</fullName>
    </recommendedName>
</protein>
<dbReference type="InterPro" id="IPR011990">
    <property type="entry name" value="TPR-like_helical_dom_sf"/>
</dbReference>
<proteinExistence type="inferred from homology"/>
<dbReference type="SUPFAM" id="SSF48452">
    <property type="entry name" value="TPR-like"/>
    <property type="match status" value="1"/>
</dbReference>
<keyword evidence="5" id="KW-1185">Reference proteome</keyword>
<dbReference type="GeneID" id="95977159"/>
<feature type="region of interest" description="Disordered" evidence="3">
    <location>
        <begin position="740"/>
        <end position="767"/>
    </location>
</feature>
<feature type="compositionally biased region" description="Basic residues" evidence="3">
    <location>
        <begin position="789"/>
        <end position="808"/>
    </location>
</feature>
<feature type="compositionally biased region" description="Polar residues" evidence="3">
    <location>
        <begin position="1054"/>
        <end position="1063"/>
    </location>
</feature>
<evidence type="ECO:0000256" key="3">
    <source>
        <dbReference type="SAM" id="MobiDB-lite"/>
    </source>
</evidence>
<gene>
    <name evidence="4" type="ORF">AAFC00_003458</name>
</gene>
<comment type="caution">
    <text evidence="4">The sequence shown here is derived from an EMBL/GenBank/DDBJ whole genome shotgun (WGS) entry which is preliminary data.</text>
</comment>
<feature type="region of interest" description="Disordered" evidence="3">
    <location>
        <begin position="1011"/>
        <end position="1086"/>
    </location>
</feature>
<feature type="region of interest" description="Disordered" evidence="3">
    <location>
        <begin position="575"/>
        <end position="595"/>
    </location>
</feature>